<dbReference type="InterPro" id="IPR000873">
    <property type="entry name" value="AMP-dep_synth/lig_dom"/>
</dbReference>
<dbReference type="InterPro" id="IPR052091">
    <property type="entry name" value="Beta-ala_Activ/Resist"/>
</dbReference>
<name>A0ABY8TKA1_TETOB</name>
<dbReference type="Gene3D" id="3.40.50.12780">
    <property type="entry name" value="N-terminal domain of ligase-like"/>
    <property type="match status" value="1"/>
</dbReference>
<evidence type="ECO:0000259" key="2">
    <source>
        <dbReference type="Pfam" id="PF00501"/>
    </source>
</evidence>
<dbReference type="PANTHER" id="PTHR44394:SF1">
    <property type="entry name" value="BETA-ALANINE-ACTIVATING ENZYME"/>
    <property type="match status" value="1"/>
</dbReference>
<dbReference type="SUPFAM" id="SSF56801">
    <property type="entry name" value="Acetyl-CoA synthetase-like"/>
    <property type="match status" value="1"/>
</dbReference>
<evidence type="ECO:0000313" key="4">
    <source>
        <dbReference type="Proteomes" id="UP001244341"/>
    </source>
</evidence>
<reference evidence="3 4" key="1">
    <citation type="submission" date="2023-05" db="EMBL/GenBank/DDBJ databases">
        <title>A 100% complete, gapless, phased diploid assembly of the Scenedesmus obliquus UTEX 3031 genome.</title>
        <authorList>
            <person name="Biondi T.C."/>
            <person name="Hanschen E.R."/>
            <person name="Kwon T."/>
            <person name="Eng W."/>
            <person name="Kruse C.P.S."/>
            <person name="Koehler S.I."/>
            <person name="Kunde Y."/>
            <person name="Gleasner C.D."/>
            <person name="You Mak K.T."/>
            <person name="Polle J."/>
            <person name="Hovde B.T."/>
            <person name="Starkenburg S.R."/>
        </authorList>
    </citation>
    <scope>NUCLEOTIDE SEQUENCE [LARGE SCALE GENOMIC DNA]</scope>
    <source>
        <strain evidence="3 4">DOE0152z</strain>
    </source>
</reference>
<dbReference type="EMBL" id="CP126208">
    <property type="protein sequence ID" value="WIA09551.1"/>
    <property type="molecule type" value="Genomic_DNA"/>
</dbReference>
<keyword evidence="4" id="KW-1185">Reference proteome</keyword>
<dbReference type="PANTHER" id="PTHR44394">
    <property type="entry name" value="BETA-ALANINE-ACTIVATING ENZYME"/>
    <property type="match status" value="1"/>
</dbReference>
<feature type="compositionally biased region" description="Low complexity" evidence="1">
    <location>
        <begin position="78"/>
        <end position="90"/>
    </location>
</feature>
<evidence type="ECO:0000313" key="3">
    <source>
        <dbReference type="EMBL" id="WIA09551.1"/>
    </source>
</evidence>
<gene>
    <name evidence="3" type="ORF">OEZ85_008946</name>
</gene>
<organism evidence="3 4">
    <name type="scientific">Tetradesmus obliquus</name>
    <name type="common">Green alga</name>
    <name type="synonym">Acutodesmus obliquus</name>
    <dbReference type="NCBI Taxonomy" id="3088"/>
    <lineage>
        <taxon>Eukaryota</taxon>
        <taxon>Viridiplantae</taxon>
        <taxon>Chlorophyta</taxon>
        <taxon>core chlorophytes</taxon>
        <taxon>Chlorophyceae</taxon>
        <taxon>CS clade</taxon>
        <taxon>Sphaeropleales</taxon>
        <taxon>Scenedesmaceae</taxon>
        <taxon>Tetradesmus</taxon>
    </lineage>
</organism>
<feature type="region of interest" description="Disordered" evidence="1">
    <location>
        <begin position="69"/>
        <end position="94"/>
    </location>
</feature>
<accession>A0ABY8TKA1</accession>
<dbReference type="Proteomes" id="UP001244341">
    <property type="component" value="Chromosome 1b"/>
</dbReference>
<evidence type="ECO:0000256" key="1">
    <source>
        <dbReference type="SAM" id="MobiDB-lite"/>
    </source>
</evidence>
<dbReference type="Pfam" id="PF00501">
    <property type="entry name" value="AMP-binding"/>
    <property type="match status" value="1"/>
</dbReference>
<dbReference type="InterPro" id="IPR042099">
    <property type="entry name" value="ANL_N_sf"/>
</dbReference>
<feature type="domain" description="AMP-dependent synthetase/ligase" evidence="2">
    <location>
        <begin position="99"/>
        <end position="255"/>
    </location>
</feature>
<proteinExistence type="predicted"/>
<protein>
    <recommendedName>
        <fullName evidence="2">AMP-dependent synthetase/ligase domain-containing protein</fullName>
    </recommendedName>
</protein>
<sequence length="270" mass="28811">MGTEQGFLNRYTWMQQQQQQQQTVPLQPGHVVAFKTSVGFVDHVWELLAPLLSEADMLLLPDAAAAAAARDAGEDDGTTAGQQQQQQQQQGVGRPQASLLLQPEALVQLLVQYKVTHLAAVPSVLQLWLPALAAARQQLSLLQLVSSGEMLPTALAGNLLQALPERCLLLNLYGSTEVSADATCQLVSSSLLASMQGPWLPAGQPIANLMMAVGRSSSSSSSSKNGRMRELLVPLPVGYEGEVWVAGPGLAAGYLPQQTPIVVHSVQVRH</sequence>